<protein>
    <submittedName>
        <fullName evidence="3">TonB protein C-terminal</fullName>
    </submittedName>
</protein>
<evidence type="ECO:0000313" key="3">
    <source>
        <dbReference type="EMBL" id="SEA03679.1"/>
    </source>
</evidence>
<dbReference type="InterPro" id="IPR037682">
    <property type="entry name" value="TonB_C"/>
</dbReference>
<dbReference type="Proteomes" id="UP000183253">
    <property type="component" value="Unassembled WGS sequence"/>
</dbReference>
<keyword evidence="1" id="KW-0732">Signal</keyword>
<evidence type="ECO:0000313" key="4">
    <source>
        <dbReference type="Proteomes" id="UP000183253"/>
    </source>
</evidence>
<dbReference type="Gene3D" id="3.30.1150.10">
    <property type="match status" value="1"/>
</dbReference>
<feature type="domain" description="TonB C-terminal" evidence="2">
    <location>
        <begin position="175"/>
        <end position="242"/>
    </location>
</feature>
<feature type="signal peptide" evidence="1">
    <location>
        <begin position="1"/>
        <end position="20"/>
    </location>
</feature>
<proteinExistence type="predicted"/>
<evidence type="ECO:0000259" key="2">
    <source>
        <dbReference type="Pfam" id="PF03544"/>
    </source>
</evidence>
<feature type="chain" id="PRO_5010281792" evidence="1">
    <location>
        <begin position="21"/>
        <end position="246"/>
    </location>
</feature>
<keyword evidence="4" id="KW-1185">Reference proteome</keyword>
<organism evidence="3 4">
    <name type="scientific">Alistipes timonensis JC136</name>
    <dbReference type="NCBI Taxonomy" id="1033731"/>
    <lineage>
        <taxon>Bacteria</taxon>
        <taxon>Pseudomonadati</taxon>
        <taxon>Bacteroidota</taxon>
        <taxon>Bacteroidia</taxon>
        <taxon>Bacteroidales</taxon>
        <taxon>Rikenellaceae</taxon>
        <taxon>Alistipes</taxon>
    </lineage>
</organism>
<dbReference type="STRING" id="1033731.SAMN05444145_101357"/>
<name>A0A1H3XW47_9BACT</name>
<dbReference type="RefSeq" id="WP_231290722.1">
    <property type="nucleotide sequence ID" value="NZ_CAEG01000003.1"/>
</dbReference>
<accession>A0A1H3XW47</accession>
<sequence>MKNKLLTLCLFVAFWGAASAQQELTPPKFNGADVEYFMRRLVGEFEKVAVERQIPAAEISPRVAVAFKVDSTGGVSEWRFRDNASEGRDRTDLPAASDATREAMTEAFSRLKGWMPAVDAEGCKTDYTLRLTLRLPVEKIVRKQDPDPLLFLGEDPGKSFYAWAYDRLRYDERFKNAGGVVHVRFYVEPDGKITIGDVAKSPDERLTKEVIRVIRNSRGKWTPRKVRGVPQRTAYELRMNFIPEGH</sequence>
<evidence type="ECO:0000256" key="1">
    <source>
        <dbReference type="SAM" id="SignalP"/>
    </source>
</evidence>
<dbReference type="AlphaFoldDB" id="A0A1H3XW47"/>
<reference evidence="3 4" key="1">
    <citation type="submission" date="2016-10" db="EMBL/GenBank/DDBJ databases">
        <authorList>
            <person name="de Groot N.N."/>
        </authorList>
    </citation>
    <scope>NUCLEOTIDE SEQUENCE [LARGE SCALE GENOMIC DNA]</scope>
    <source>
        <strain evidence="3 4">DSM 25383</strain>
    </source>
</reference>
<dbReference type="EMBL" id="FNRI01000001">
    <property type="protein sequence ID" value="SEA03679.1"/>
    <property type="molecule type" value="Genomic_DNA"/>
</dbReference>
<gene>
    <name evidence="3" type="ORF">SAMN05444145_101357</name>
</gene>
<dbReference type="GO" id="GO:0055085">
    <property type="term" value="P:transmembrane transport"/>
    <property type="evidence" value="ECO:0007669"/>
    <property type="project" value="InterPro"/>
</dbReference>
<dbReference type="SUPFAM" id="SSF74653">
    <property type="entry name" value="TolA/TonB C-terminal domain"/>
    <property type="match status" value="1"/>
</dbReference>
<dbReference type="Pfam" id="PF03544">
    <property type="entry name" value="TonB_C"/>
    <property type="match status" value="1"/>
</dbReference>